<proteinExistence type="predicted"/>
<evidence type="ECO:0000256" key="2">
    <source>
        <dbReference type="SAM" id="Phobius"/>
    </source>
</evidence>
<organism evidence="3 4">
    <name type="scientific">Streptomyces fragilis</name>
    <dbReference type="NCBI Taxonomy" id="67301"/>
    <lineage>
        <taxon>Bacteria</taxon>
        <taxon>Bacillati</taxon>
        <taxon>Actinomycetota</taxon>
        <taxon>Actinomycetes</taxon>
        <taxon>Kitasatosporales</taxon>
        <taxon>Streptomycetaceae</taxon>
        <taxon>Streptomyces</taxon>
    </lineage>
</organism>
<feature type="region of interest" description="Disordered" evidence="1">
    <location>
        <begin position="52"/>
        <end position="73"/>
    </location>
</feature>
<keyword evidence="4" id="KW-1185">Reference proteome</keyword>
<keyword evidence="2" id="KW-0472">Membrane</keyword>
<reference evidence="3 4" key="1">
    <citation type="submission" date="2024-06" db="EMBL/GenBank/DDBJ databases">
        <title>The Natural Products Discovery Center: Release of the First 8490 Sequenced Strains for Exploring Actinobacteria Biosynthetic Diversity.</title>
        <authorList>
            <person name="Kalkreuter E."/>
            <person name="Kautsar S.A."/>
            <person name="Yang D."/>
            <person name="Bader C.D."/>
            <person name="Teijaro C.N."/>
            <person name="Fluegel L."/>
            <person name="Davis C.M."/>
            <person name="Simpson J.R."/>
            <person name="Lauterbach L."/>
            <person name="Steele A.D."/>
            <person name="Gui C."/>
            <person name="Meng S."/>
            <person name="Li G."/>
            <person name="Viehrig K."/>
            <person name="Ye F."/>
            <person name="Su P."/>
            <person name="Kiefer A.F."/>
            <person name="Nichols A."/>
            <person name="Cepeda A.J."/>
            <person name="Yan W."/>
            <person name="Fan B."/>
            <person name="Jiang Y."/>
            <person name="Adhikari A."/>
            <person name="Zheng C.-J."/>
            <person name="Schuster L."/>
            <person name="Cowan T.M."/>
            <person name="Smanski M.J."/>
            <person name="Chevrette M.G."/>
            <person name="De Carvalho L.P.S."/>
            <person name="Shen B."/>
        </authorList>
    </citation>
    <scope>NUCLEOTIDE SEQUENCE [LARGE SCALE GENOMIC DNA]</scope>
    <source>
        <strain evidence="3 4">NPDC038104</strain>
    </source>
</reference>
<gene>
    <name evidence="3" type="ORF">AB0E65_06255</name>
</gene>
<sequence length="106" mass="10737">MREPVVHIALEGDVVAVCDAPIDVGTPRAQDPEQATCGECVEACVEGWEAARETPDGIVRPPGTPPRSAEQPAGDLRAPSLLLAFGGVLALVATLVALLVTGGGNG</sequence>
<keyword evidence="2" id="KW-0812">Transmembrane</keyword>
<dbReference type="Proteomes" id="UP001550850">
    <property type="component" value="Unassembled WGS sequence"/>
</dbReference>
<accession>A0ABV2YDL0</accession>
<comment type="caution">
    <text evidence="3">The sequence shown here is derived from an EMBL/GenBank/DDBJ whole genome shotgun (WGS) entry which is preliminary data.</text>
</comment>
<evidence type="ECO:0000256" key="1">
    <source>
        <dbReference type="SAM" id="MobiDB-lite"/>
    </source>
</evidence>
<name>A0ABV2YDL0_9ACTN</name>
<keyword evidence="2" id="KW-1133">Transmembrane helix</keyword>
<feature type="transmembrane region" description="Helical" evidence="2">
    <location>
        <begin position="81"/>
        <end position="100"/>
    </location>
</feature>
<protein>
    <submittedName>
        <fullName evidence="3">Uncharacterized protein</fullName>
    </submittedName>
</protein>
<evidence type="ECO:0000313" key="3">
    <source>
        <dbReference type="EMBL" id="MEU3553816.1"/>
    </source>
</evidence>
<evidence type="ECO:0000313" key="4">
    <source>
        <dbReference type="Proteomes" id="UP001550850"/>
    </source>
</evidence>
<dbReference type="RefSeq" id="WP_108955173.1">
    <property type="nucleotide sequence ID" value="NZ_BEVZ01000005.1"/>
</dbReference>
<dbReference type="EMBL" id="JBEZUR010000006">
    <property type="protein sequence ID" value="MEU3553816.1"/>
    <property type="molecule type" value="Genomic_DNA"/>
</dbReference>